<evidence type="ECO:0000313" key="2">
    <source>
        <dbReference type="EMBL" id="CAL5130293.1"/>
    </source>
</evidence>
<protein>
    <submittedName>
        <fullName evidence="2">Uncharacterized protein</fullName>
    </submittedName>
</protein>
<feature type="region of interest" description="Disordered" evidence="1">
    <location>
        <begin position="1"/>
        <end position="28"/>
    </location>
</feature>
<evidence type="ECO:0000313" key="3">
    <source>
        <dbReference type="Proteomes" id="UP001497525"/>
    </source>
</evidence>
<organism evidence="2 3">
    <name type="scientific">Calicophoron daubneyi</name>
    <name type="common">Rumen fluke</name>
    <name type="synonym">Paramphistomum daubneyi</name>
    <dbReference type="NCBI Taxonomy" id="300641"/>
    <lineage>
        <taxon>Eukaryota</taxon>
        <taxon>Metazoa</taxon>
        <taxon>Spiralia</taxon>
        <taxon>Lophotrochozoa</taxon>
        <taxon>Platyhelminthes</taxon>
        <taxon>Trematoda</taxon>
        <taxon>Digenea</taxon>
        <taxon>Plagiorchiida</taxon>
        <taxon>Pronocephalata</taxon>
        <taxon>Paramphistomoidea</taxon>
        <taxon>Paramphistomidae</taxon>
        <taxon>Calicophoron</taxon>
    </lineage>
</organism>
<proteinExistence type="predicted"/>
<gene>
    <name evidence="2" type="ORF">CDAUBV1_LOCUS1706</name>
</gene>
<evidence type="ECO:0000256" key="1">
    <source>
        <dbReference type="SAM" id="MobiDB-lite"/>
    </source>
</evidence>
<sequence>MSDIAMDTPPTKETTTEEATPEETTRPYVTPEGKIWPASVVIQYNEFFVARFTKEKLRSLIVSKCLGEEDGNLIDFWVLTRERNYGALQLVWGALTTTRWIDRWNPISKEIPAGTFHHHPCYYSPKPLLNKELFDCDLAIEALQKALFVYAVQVNAAPTI</sequence>
<accession>A0AAV2T1M1</accession>
<reference evidence="2" key="1">
    <citation type="submission" date="2024-06" db="EMBL/GenBank/DDBJ databases">
        <authorList>
            <person name="Liu X."/>
            <person name="Lenzi L."/>
            <person name="Haldenby T S."/>
            <person name="Uol C."/>
        </authorList>
    </citation>
    <scope>NUCLEOTIDE SEQUENCE</scope>
</reference>
<dbReference type="Proteomes" id="UP001497525">
    <property type="component" value="Unassembled WGS sequence"/>
</dbReference>
<name>A0AAV2T1M1_CALDB</name>
<dbReference type="EMBL" id="CAXLJL010000060">
    <property type="protein sequence ID" value="CAL5130293.1"/>
    <property type="molecule type" value="Genomic_DNA"/>
</dbReference>
<dbReference type="AlphaFoldDB" id="A0AAV2T1M1"/>
<comment type="caution">
    <text evidence="2">The sequence shown here is derived from an EMBL/GenBank/DDBJ whole genome shotgun (WGS) entry which is preliminary data.</text>
</comment>